<dbReference type="EMBL" id="JAKUCV010006489">
    <property type="protein sequence ID" value="KAJ4827073.1"/>
    <property type="molecule type" value="Genomic_DNA"/>
</dbReference>
<organism evidence="2 3">
    <name type="scientific">Turnera subulata</name>
    <dbReference type="NCBI Taxonomy" id="218843"/>
    <lineage>
        <taxon>Eukaryota</taxon>
        <taxon>Viridiplantae</taxon>
        <taxon>Streptophyta</taxon>
        <taxon>Embryophyta</taxon>
        <taxon>Tracheophyta</taxon>
        <taxon>Spermatophyta</taxon>
        <taxon>Magnoliopsida</taxon>
        <taxon>eudicotyledons</taxon>
        <taxon>Gunneridae</taxon>
        <taxon>Pentapetalae</taxon>
        <taxon>rosids</taxon>
        <taxon>fabids</taxon>
        <taxon>Malpighiales</taxon>
        <taxon>Passifloraceae</taxon>
        <taxon>Turnera</taxon>
    </lineage>
</organism>
<dbReference type="InterPro" id="IPR025322">
    <property type="entry name" value="PADRE_dom"/>
</dbReference>
<dbReference type="Pfam" id="PF14009">
    <property type="entry name" value="PADRE"/>
    <property type="match status" value="1"/>
</dbReference>
<proteinExistence type="predicted"/>
<feature type="region of interest" description="Disordered" evidence="1">
    <location>
        <begin position="141"/>
        <end position="162"/>
    </location>
</feature>
<dbReference type="OrthoDB" id="1899115at2759"/>
<name>A0A9Q0F8W2_9ROSI</name>
<evidence type="ECO:0000313" key="3">
    <source>
        <dbReference type="Proteomes" id="UP001141552"/>
    </source>
</evidence>
<sequence length="212" mass="23685">MGNAVSPCFLLQSSSSTSSVKLVFWEGTTRILTGRQHIAGEIMFENPEMMICHADSFFIGEPVPSLAIDDKLEPGQTYFVLPIDRFACRVLTAACLAAFSSNPERGPINFGECPFQHLRGANGTAVIKVSPEFLARLIRGGKGEEDGDDDESSSPGNSFLCSTPELKKHYEQLVRSPKQTWSPKLETISEHKSRYTPRRLIVLEQYWKQKEE</sequence>
<comment type="caution">
    <text evidence="2">The sequence shown here is derived from an EMBL/GenBank/DDBJ whole genome shotgun (WGS) entry which is preliminary data.</text>
</comment>
<reference evidence="2" key="2">
    <citation type="journal article" date="2023" name="Plants (Basel)">
        <title>Annotation of the Turnera subulata (Passifloraceae) Draft Genome Reveals the S-Locus Evolved after the Divergence of Turneroideae from Passifloroideae in a Stepwise Manner.</title>
        <authorList>
            <person name="Henning P.M."/>
            <person name="Roalson E.H."/>
            <person name="Mir W."/>
            <person name="McCubbin A.G."/>
            <person name="Shore J.S."/>
        </authorList>
    </citation>
    <scope>NUCLEOTIDE SEQUENCE</scope>
    <source>
        <strain evidence="2">F60SS</strain>
    </source>
</reference>
<gene>
    <name evidence="2" type="ORF">Tsubulata_013885</name>
</gene>
<dbReference type="AlphaFoldDB" id="A0A9Q0F8W2"/>
<evidence type="ECO:0008006" key="4">
    <source>
        <dbReference type="Google" id="ProtNLM"/>
    </source>
</evidence>
<dbReference type="PANTHER" id="PTHR33052">
    <property type="entry name" value="DUF4228 DOMAIN PROTEIN-RELATED"/>
    <property type="match status" value="1"/>
</dbReference>
<protein>
    <recommendedName>
        <fullName evidence="4">DUF4228 domain-containing protein</fullName>
    </recommendedName>
</protein>
<evidence type="ECO:0000313" key="2">
    <source>
        <dbReference type="EMBL" id="KAJ4827073.1"/>
    </source>
</evidence>
<evidence type="ECO:0000256" key="1">
    <source>
        <dbReference type="SAM" id="MobiDB-lite"/>
    </source>
</evidence>
<accession>A0A9Q0F8W2</accession>
<dbReference type="Proteomes" id="UP001141552">
    <property type="component" value="Unassembled WGS sequence"/>
</dbReference>
<keyword evidence="3" id="KW-1185">Reference proteome</keyword>
<reference evidence="2" key="1">
    <citation type="submission" date="2022-02" db="EMBL/GenBank/DDBJ databases">
        <authorList>
            <person name="Henning P.M."/>
            <person name="McCubbin A.G."/>
            <person name="Shore J.S."/>
        </authorList>
    </citation>
    <scope>NUCLEOTIDE SEQUENCE</scope>
    <source>
        <strain evidence="2">F60SS</strain>
        <tissue evidence="2">Leaves</tissue>
    </source>
</reference>